<organism evidence="5 6">
    <name type="scientific">Azospirillum palustre</name>
    <dbReference type="NCBI Taxonomy" id="2044885"/>
    <lineage>
        <taxon>Bacteria</taxon>
        <taxon>Pseudomonadati</taxon>
        <taxon>Pseudomonadota</taxon>
        <taxon>Alphaproteobacteria</taxon>
        <taxon>Rhodospirillales</taxon>
        <taxon>Azospirillaceae</taxon>
        <taxon>Azospirillum</taxon>
    </lineage>
</organism>
<dbReference type="RefSeq" id="WP_098740505.1">
    <property type="nucleotide sequence ID" value="NZ_PDKW01000043.1"/>
</dbReference>
<proteinExistence type="predicted"/>
<keyword evidence="1 2" id="KW-0732">Signal</keyword>
<evidence type="ECO:0000259" key="3">
    <source>
        <dbReference type="Pfam" id="PF02563"/>
    </source>
</evidence>
<reference evidence="6" key="1">
    <citation type="submission" date="2017-10" db="EMBL/GenBank/DDBJ databases">
        <authorList>
            <person name="Kravchenko I.K."/>
            <person name="Grouzdev D.S."/>
        </authorList>
    </citation>
    <scope>NUCLEOTIDE SEQUENCE [LARGE SCALE GENOMIC DNA]</scope>
    <source>
        <strain evidence="6">B2</strain>
    </source>
</reference>
<protein>
    <submittedName>
        <fullName evidence="5">Polysaccharide biosynthesis protein</fullName>
    </submittedName>
</protein>
<gene>
    <name evidence="5" type="ORF">CRT60_32450</name>
</gene>
<comment type="caution">
    <text evidence="5">The sequence shown here is derived from an EMBL/GenBank/DDBJ whole genome shotgun (WGS) entry which is preliminary data.</text>
</comment>
<name>A0A2B8BAV8_9PROT</name>
<dbReference type="PANTHER" id="PTHR33619">
    <property type="entry name" value="POLYSACCHARIDE EXPORT PROTEIN GFCE-RELATED"/>
    <property type="match status" value="1"/>
</dbReference>
<feature type="chain" id="PRO_5012428425" evidence="2">
    <location>
        <begin position="28"/>
        <end position="194"/>
    </location>
</feature>
<dbReference type="Proteomes" id="UP000225379">
    <property type="component" value="Unassembled WGS sequence"/>
</dbReference>
<evidence type="ECO:0000313" key="5">
    <source>
        <dbReference type="EMBL" id="PGH54492.1"/>
    </source>
</evidence>
<dbReference type="Gene3D" id="3.30.1950.10">
    <property type="entry name" value="wza like domain"/>
    <property type="match status" value="1"/>
</dbReference>
<dbReference type="InterPro" id="IPR003715">
    <property type="entry name" value="Poly_export_N"/>
</dbReference>
<dbReference type="GO" id="GO:0015159">
    <property type="term" value="F:polysaccharide transmembrane transporter activity"/>
    <property type="evidence" value="ECO:0007669"/>
    <property type="project" value="InterPro"/>
</dbReference>
<accession>A0A2B8BAV8</accession>
<dbReference type="AlphaFoldDB" id="A0A2B8BAV8"/>
<evidence type="ECO:0000256" key="1">
    <source>
        <dbReference type="ARBA" id="ARBA00022729"/>
    </source>
</evidence>
<dbReference type="PROSITE" id="PS51257">
    <property type="entry name" value="PROKAR_LIPOPROTEIN"/>
    <property type="match status" value="1"/>
</dbReference>
<evidence type="ECO:0000256" key="2">
    <source>
        <dbReference type="SAM" id="SignalP"/>
    </source>
</evidence>
<keyword evidence="6" id="KW-1185">Reference proteome</keyword>
<feature type="signal peptide" evidence="2">
    <location>
        <begin position="1"/>
        <end position="27"/>
    </location>
</feature>
<dbReference type="InterPro" id="IPR049712">
    <property type="entry name" value="Poly_export"/>
</dbReference>
<sequence>MNRRQVIRALGQGIGLAALAVAMVGCAGGNDAPMETASAGQIGEYRLGPGDALRVIVFGEEQLSGEFRVDGTGKVAMPLIGEVSAKDRNTRDLEKEISTRLSAGYVKDPKVSVEVLNHRPFFILGEVRNPGQYQYVNGMTALSAVAMAGGYTYRAKEDYVLITRGSDPKKEIRKAPITTSVMPDDVVRIPERYF</sequence>
<feature type="domain" description="Polysaccharide export protein N-terminal" evidence="3">
    <location>
        <begin position="43"/>
        <end position="115"/>
    </location>
</feature>
<dbReference type="OrthoDB" id="197007at2"/>
<evidence type="ECO:0000259" key="4">
    <source>
        <dbReference type="Pfam" id="PF10531"/>
    </source>
</evidence>
<dbReference type="PANTHER" id="PTHR33619:SF3">
    <property type="entry name" value="POLYSACCHARIDE EXPORT PROTEIN GFCE-RELATED"/>
    <property type="match status" value="1"/>
</dbReference>
<dbReference type="InterPro" id="IPR019554">
    <property type="entry name" value="Soluble_ligand-bd"/>
</dbReference>
<dbReference type="Pfam" id="PF10531">
    <property type="entry name" value="SLBB"/>
    <property type="match status" value="1"/>
</dbReference>
<feature type="domain" description="Soluble ligand binding" evidence="4">
    <location>
        <begin position="121"/>
        <end position="165"/>
    </location>
</feature>
<dbReference type="Pfam" id="PF02563">
    <property type="entry name" value="Poly_export"/>
    <property type="match status" value="1"/>
</dbReference>
<evidence type="ECO:0000313" key="6">
    <source>
        <dbReference type="Proteomes" id="UP000225379"/>
    </source>
</evidence>
<dbReference type="EMBL" id="PDKW01000043">
    <property type="protein sequence ID" value="PGH54492.1"/>
    <property type="molecule type" value="Genomic_DNA"/>
</dbReference>